<dbReference type="InterPro" id="IPR011250">
    <property type="entry name" value="OMP/PagP_B-barrel"/>
</dbReference>
<proteinExistence type="predicted"/>
<evidence type="ECO:0000313" key="3">
    <source>
        <dbReference type="Proteomes" id="UP000251889"/>
    </source>
</evidence>
<feature type="chain" id="PRO_5016610834" description="Outer membrane protein beta-barrel domain-containing protein" evidence="1">
    <location>
        <begin position="22"/>
        <end position="168"/>
    </location>
</feature>
<dbReference type="SUPFAM" id="SSF56925">
    <property type="entry name" value="OMPA-like"/>
    <property type="match status" value="1"/>
</dbReference>
<gene>
    <name evidence="2" type="ORF">DQQ10_24975</name>
</gene>
<keyword evidence="1" id="KW-0732">Signal</keyword>
<keyword evidence="3" id="KW-1185">Reference proteome</keyword>
<dbReference type="OrthoDB" id="1492374at2"/>
<accession>A0A364XWL7</accession>
<comment type="caution">
    <text evidence="2">The sequence shown here is derived from an EMBL/GenBank/DDBJ whole genome shotgun (WGS) entry which is preliminary data.</text>
</comment>
<feature type="signal peptide" evidence="1">
    <location>
        <begin position="1"/>
        <end position="21"/>
    </location>
</feature>
<dbReference type="EMBL" id="QMFY01000021">
    <property type="protein sequence ID" value="RAV98127.1"/>
    <property type="molecule type" value="Genomic_DNA"/>
</dbReference>
<sequence>MKKALLMAFTLTVISASASFAQGRWSLGGELAFPQGNFNNGYGAGIGVSGRYEGVINKNLDWMVTLGYIHFFEKNNSNFSAYQVPLNGGLKYYVDSSFKGFWFGGELGLNVIGWRWNNPGPGDDVNDSETRLGLAPQIGYHISNVDFSLRYHIIDDASYLGFRVAYVF</sequence>
<name>A0A364XWL7_9BACT</name>
<evidence type="ECO:0000313" key="2">
    <source>
        <dbReference type="EMBL" id="RAV98127.1"/>
    </source>
</evidence>
<evidence type="ECO:0008006" key="4">
    <source>
        <dbReference type="Google" id="ProtNLM"/>
    </source>
</evidence>
<dbReference type="RefSeq" id="WP_112749673.1">
    <property type="nucleotide sequence ID" value="NZ_QMFY01000021.1"/>
</dbReference>
<reference evidence="2 3" key="1">
    <citation type="submission" date="2018-06" db="EMBL/GenBank/DDBJ databases">
        <title>Chryseolinea flavus sp. nov., a member of the phylum Bacteroidetes isolated from soil.</title>
        <authorList>
            <person name="Li Y."/>
            <person name="Wang J."/>
        </authorList>
    </citation>
    <scope>NUCLEOTIDE SEQUENCE [LARGE SCALE GENOMIC DNA]</scope>
    <source>
        <strain evidence="2 3">SDU1-6</strain>
    </source>
</reference>
<evidence type="ECO:0000256" key="1">
    <source>
        <dbReference type="SAM" id="SignalP"/>
    </source>
</evidence>
<dbReference type="Proteomes" id="UP000251889">
    <property type="component" value="Unassembled WGS sequence"/>
</dbReference>
<protein>
    <recommendedName>
        <fullName evidence="4">Outer membrane protein beta-barrel domain-containing protein</fullName>
    </recommendedName>
</protein>
<organism evidence="2 3">
    <name type="scientific">Pseudochryseolinea flava</name>
    <dbReference type="NCBI Taxonomy" id="2059302"/>
    <lineage>
        <taxon>Bacteria</taxon>
        <taxon>Pseudomonadati</taxon>
        <taxon>Bacteroidota</taxon>
        <taxon>Cytophagia</taxon>
        <taxon>Cytophagales</taxon>
        <taxon>Fulvivirgaceae</taxon>
        <taxon>Pseudochryseolinea</taxon>
    </lineage>
</organism>
<dbReference type="AlphaFoldDB" id="A0A364XWL7"/>